<sequence>MLADDSLTGGQSINQAFISIYNCSKINNTEVHTHIYIRCYKHKQRYTNNTYILTFLHIHIHVLLHS</sequence>
<protein>
    <submittedName>
        <fullName evidence="1">Uncharacterized protein</fullName>
    </submittedName>
</protein>
<dbReference type="AlphaFoldDB" id="A0A0L8GL68"/>
<proteinExistence type="predicted"/>
<gene>
    <name evidence="1" type="ORF">OCBIM_22032219mg</name>
</gene>
<organism evidence="1">
    <name type="scientific">Octopus bimaculoides</name>
    <name type="common">California two-spotted octopus</name>
    <dbReference type="NCBI Taxonomy" id="37653"/>
    <lineage>
        <taxon>Eukaryota</taxon>
        <taxon>Metazoa</taxon>
        <taxon>Spiralia</taxon>
        <taxon>Lophotrochozoa</taxon>
        <taxon>Mollusca</taxon>
        <taxon>Cephalopoda</taxon>
        <taxon>Coleoidea</taxon>
        <taxon>Octopodiformes</taxon>
        <taxon>Octopoda</taxon>
        <taxon>Incirrata</taxon>
        <taxon>Octopodidae</taxon>
        <taxon>Octopus</taxon>
    </lineage>
</organism>
<reference evidence="1" key="1">
    <citation type="submission" date="2015-07" db="EMBL/GenBank/DDBJ databases">
        <title>MeaNS - Measles Nucleotide Surveillance Program.</title>
        <authorList>
            <person name="Tran T."/>
            <person name="Druce J."/>
        </authorList>
    </citation>
    <scope>NUCLEOTIDE SEQUENCE</scope>
    <source>
        <strain evidence="1">UCB-OBI-ISO-001</strain>
        <tissue evidence="1">Gonad</tissue>
    </source>
</reference>
<accession>A0A0L8GL68</accession>
<evidence type="ECO:0000313" key="1">
    <source>
        <dbReference type="EMBL" id="KOF77345.1"/>
    </source>
</evidence>
<dbReference type="EMBL" id="KQ421483">
    <property type="protein sequence ID" value="KOF77345.1"/>
    <property type="molecule type" value="Genomic_DNA"/>
</dbReference>
<name>A0A0L8GL68_OCTBM</name>